<dbReference type="SMART" id="SM00242">
    <property type="entry name" value="MYSc"/>
    <property type="match status" value="1"/>
</dbReference>
<feature type="coiled-coil region" evidence="7">
    <location>
        <begin position="778"/>
        <end position="805"/>
    </location>
</feature>
<name>A0A087SEK3_AUXPR</name>
<feature type="region of interest" description="Disordered" evidence="8">
    <location>
        <begin position="808"/>
        <end position="893"/>
    </location>
</feature>
<dbReference type="SUPFAM" id="SSF52540">
    <property type="entry name" value="P-loop containing nucleoside triphosphate hydrolases"/>
    <property type="match status" value="1"/>
</dbReference>
<dbReference type="Pfam" id="PF00063">
    <property type="entry name" value="Myosin_head"/>
    <property type="match status" value="1"/>
</dbReference>
<dbReference type="AlphaFoldDB" id="A0A087SEK3"/>
<dbReference type="OrthoDB" id="6108017at2759"/>
<dbReference type="InterPro" id="IPR036961">
    <property type="entry name" value="Kinesin_motor_dom_sf"/>
</dbReference>
<evidence type="ECO:0000259" key="9">
    <source>
        <dbReference type="PROSITE" id="PS51456"/>
    </source>
</evidence>
<keyword evidence="2 6" id="KW-0067">ATP-binding</keyword>
<dbReference type="GO" id="GO:0000146">
    <property type="term" value="F:microfilament motor activity"/>
    <property type="evidence" value="ECO:0007669"/>
    <property type="project" value="TreeGrafter"/>
</dbReference>
<dbReference type="STRING" id="3075.A0A087SEK3"/>
<dbReference type="EMBL" id="KL662106">
    <property type="protein sequence ID" value="KFM24157.1"/>
    <property type="molecule type" value="Genomic_DNA"/>
</dbReference>
<evidence type="ECO:0000256" key="4">
    <source>
        <dbReference type="ARBA" id="ARBA00023175"/>
    </source>
</evidence>
<dbReference type="Gene3D" id="3.40.850.10">
    <property type="entry name" value="Kinesin motor domain"/>
    <property type="match status" value="2"/>
</dbReference>
<dbReference type="GO" id="GO:0051015">
    <property type="term" value="F:actin filament binding"/>
    <property type="evidence" value="ECO:0007669"/>
    <property type="project" value="TreeGrafter"/>
</dbReference>
<dbReference type="RefSeq" id="XP_011397044.1">
    <property type="nucleotide sequence ID" value="XM_011398742.1"/>
</dbReference>
<accession>A0A087SEK3</accession>
<dbReference type="CDD" id="cd00124">
    <property type="entry name" value="MYSc"/>
    <property type="match status" value="1"/>
</dbReference>
<dbReference type="GeneID" id="23616390"/>
<keyword evidence="11" id="KW-1185">Reference proteome</keyword>
<dbReference type="KEGG" id="apro:F751_4999"/>
<evidence type="ECO:0000256" key="6">
    <source>
        <dbReference type="PROSITE-ProRule" id="PRU00782"/>
    </source>
</evidence>
<dbReference type="Proteomes" id="UP000028924">
    <property type="component" value="Unassembled WGS sequence"/>
</dbReference>
<dbReference type="InterPro" id="IPR001609">
    <property type="entry name" value="Myosin_head_motor_dom-like"/>
</dbReference>
<reference evidence="10 11" key="1">
    <citation type="journal article" date="2014" name="BMC Genomics">
        <title>Oil accumulation mechanisms of the oleaginous microalga Chlorella protothecoides revealed through its genome, transcriptomes, and proteomes.</title>
        <authorList>
            <person name="Gao C."/>
            <person name="Wang Y."/>
            <person name="Shen Y."/>
            <person name="Yan D."/>
            <person name="He X."/>
            <person name="Dai J."/>
            <person name="Wu Q."/>
        </authorList>
    </citation>
    <scope>NUCLEOTIDE SEQUENCE [LARGE SCALE GENOMIC DNA]</scope>
    <source>
        <strain evidence="10 11">0710</strain>
    </source>
</reference>
<dbReference type="PROSITE" id="PS51456">
    <property type="entry name" value="MYOSIN_MOTOR"/>
    <property type="match status" value="1"/>
</dbReference>
<dbReference type="PRINTS" id="PR00193">
    <property type="entry name" value="MYOSINHEAVY"/>
</dbReference>
<dbReference type="Gene3D" id="1.20.120.720">
    <property type="entry name" value="Myosin VI head, motor domain, U50 subdomain"/>
    <property type="match status" value="1"/>
</dbReference>
<evidence type="ECO:0000256" key="1">
    <source>
        <dbReference type="ARBA" id="ARBA00022741"/>
    </source>
</evidence>
<dbReference type="GO" id="GO:0007015">
    <property type="term" value="P:actin filament organization"/>
    <property type="evidence" value="ECO:0007669"/>
    <property type="project" value="TreeGrafter"/>
</dbReference>
<organism evidence="10 11">
    <name type="scientific">Auxenochlorella protothecoides</name>
    <name type="common">Green microalga</name>
    <name type="synonym">Chlorella protothecoides</name>
    <dbReference type="NCBI Taxonomy" id="3075"/>
    <lineage>
        <taxon>Eukaryota</taxon>
        <taxon>Viridiplantae</taxon>
        <taxon>Chlorophyta</taxon>
        <taxon>core chlorophytes</taxon>
        <taxon>Trebouxiophyceae</taxon>
        <taxon>Chlorellales</taxon>
        <taxon>Chlorellaceae</taxon>
        <taxon>Auxenochlorella</taxon>
    </lineage>
</organism>
<dbReference type="GO" id="GO:0016020">
    <property type="term" value="C:membrane"/>
    <property type="evidence" value="ECO:0007669"/>
    <property type="project" value="TreeGrafter"/>
</dbReference>
<feature type="domain" description="Myosin motor" evidence="9">
    <location>
        <begin position="73"/>
        <end position="725"/>
    </location>
</feature>
<feature type="compositionally biased region" description="Low complexity" evidence="8">
    <location>
        <begin position="827"/>
        <end position="840"/>
    </location>
</feature>
<dbReference type="PANTHER" id="PTHR13140">
    <property type="entry name" value="MYOSIN"/>
    <property type="match status" value="1"/>
</dbReference>
<keyword evidence="7" id="KW-0175">Coiled coil</keyword>
<evidence type="ECO:0000256" key="5">
    <source>
        <dbReference type="ARBA" id="ARBA00023203"/>
    </source>
</evidence>
<proteinExistence type="inferred from homology"/>
<protein>
    <submittedName>
        <fullName evidence="10">Myosin-2 heavy chain</fullName>
    </submittedName>
</protein>
<comment type="caution">
    <text evidence="6">Lacks conserved residue(s) required for the propagation of feature annotation.</text>
</comment>
<keyword evidence="4 6" id="KW-0505">Motor protein</keyword>
<keyword evidence="5 6" id="KW-0009">Actin-binding</keyword>
<evidence type="ECO:0000256" key="8">
    <source>
        <dbReference type="SAM" id="MobiDB-lite"/>
    </source>
</evidence>
<sequence length="978" mass="103944">MSAVTGLSWSGDSLEGLGWGSRVWVLADGTWCPGTLASTGRDSATLEVFLEGAGKSRSFPARDVAPANPVDQESSDDLTTLPFVTEPGLLRCLQSRFDHDAVYTTAGPVLVAVNPFKPVPLYDVEAHRKAATPGTPHVYTVAQHAFSQMKETGNSQSILITGESGAGKTETTKFAMQYLAVLAGGSGMERRVLDSNPLLEAFGNASTLHNANSSRFGKLTTIHFDDRHAIAGATIQTYLLEKSRVVSHAVGERSFHAFYQLCAGAGPEERAALGLPDAAACRFAYLSGGESTPPALGPSDAAGFAQVKAAMEALGVPAPPVLRLLAAVLWLGDLYDFCDDGQGAAGVVGGPRSPALRHACRLLGVAPEALAAALTTRELAAGGERVSRRLSPAAAAEGRDALAKALYARLFDWLVRQVNVALVAAGAPRASIAVLDIYGFEAFATNSFEQLCINYANERLHQQFNAHLFKLEQAVYRDEGIDWTDVEFVDNQDCVDLLEARPPAGVGVLSLLDEECLFPQGNDTTFGEKLRKEAGWHPRFSFDARAPGTDFCIHHSSGSVVYSCAAMLDKNRDTLSQDPLLVLTDSSEPLLRGLVAGLDATQLHFIRCLKPNAAQRADAFDPRAVLHQLRCCGVLEVVRLARAGFPARHAHADFAAAYAHLLGPALGSERASTQRAHPGTPPPGALDTCLDLVRAFDIPAADFRAGRTRLFFRAGVLARLQDRADRVLRATAEKERAADVAAASCLILTGEVSFGARRTESLPCAEPSLPSADLHAQLQEALAGRREAETDAQLLRAELEQLQQSLTGTGGLSPAWAGDRGRGGFKAAPHPDAALAAARASGRSGGTQPGLSTSLDDVSFMSVSEGGEGASPDSQFTPSPPHPGRPEAASPPTAQRMLASLARDFRRKATLFDDDVAFIMEVHSGASDAPGMDPDAELAALQQRYRVWKTAFKGKLAAAERALRSGKKARRGFKPFGR</sequence>
<evidence type="ECO:0000313" key="10">
    <source>
        <dbReference type="EMBL" id="KFM24157.1"/>
    </source>
</evidence>
<dbReference type="InterPro" id="IPR027417">
    <property type="entry name" value="P-loop_NTPase"/>
</dbReference>
<evidence type="ECO:0000256" key="7">
    <source>
        <dbReference type="SAM" id="Coils"/>
    </source>
</evidence>
<feature type="binding site" evidence="6">
    <location>
        <begin position="162"/>
        <end position="169"/>
    </location>
    <ligand>
        <name>ATP</name>
        <dbReference type="ChEBI" id="CHEBI:30616"/>
    </ligand>
</feature>
<dbReference type="GO" id="GO:0005737">
    <property type="term" value="C:cytoplasm"/>
    <property type="evidence" value="ECO:0007669"/>
    <property type="project" value="TreeGrafter"/>
</dbReference>
<comment type="similarity">
    <text evidence="6">Belongs to the TRAFAC class myosin-kinesin ATPase superfamily. Myosin family.</text>
</comment>
<gene>
    <name evidence="10" type="ORF">F751_4999</name>
</gene>
<keyword evidence="1 6" id="KW-0547">Nucleotide-binding</keyword>
<keyword evidence="3 6" id="KW-0518">Myosin</keyword>
<dbReference type="PANTHER" id="PTHR13140:SF706">
    <property type="entry name" value="DILUTE CLASS UNCONVENTIONAL MYOSIN, ISOFORM C"/>
    <property type="match status" value="1"/>
</dbReference>
<dbReference type="GO" id="GO:0016459">
    <property type="term" value="C:myosin complex"/>
    <property type="evidence" value="ECO:0007669"/>
    <property type="project" value="UniProtKB-KW"/>
</dbReference>
<evidence type="ECO:0000256" key="3">
    <source>
        <dbReference type="ARBA" id="ARBA00023123"/>
    </source>
</evidence>
<dbReference type="eggNOG" id="KOG0160">
    <property type="taxonomic scope" value="Eukaryota"/>
</dbReference>
<dbReference type="Gene3D" id="6.20.240.20">
    <property type="match status" value="1"/>
</dbReference>
<evidence type="ECO:0000313" key="11">
    <source>
        <dbReference type="Proteomes" id="UP000028924"/>
    </source>
</evidence>
<dbReference type="Gene3D" id="1.20.58.530">
    <property type="match status" value="1"/>
</dbReference>
<evidence type="ECO:0000256" key="2">
    <source>
        <dbReference type="ARBA" id="ARBA00022840"/>
    </source>
</evidence>
<dbReference type="GO" id="GO:0005524">
    <property type="term" value="F:ATP binding"/>
    <property type="evidence" value="ECO:0007669"/>
    <property type="project" value="UniProtKB-UniRule"/>
</dbReference>